<dbReference type="InterPro" id="IPR002018">
    <property type="entry name" value="CarbesteraseB"/>
</dbReference>
<dbReference type="AlphaFoldDB" id="A0A8C5MYM8"/>
<evidence type="ECO:0000259" key="5">
    <source>
        <dbReference type="Pfam" id="PF00135"/>
    </source>
</evidence>
<dbReference type="SUPFAM" id="SSF53474">
    <property type="entry name" value="alpha/beta-Hydrolases"/>
    <property type="match status" value="1"/>
</dbReference>
<keyword evidence="3" id="KW-1015">Disulfide bond</keyword>
<comment type="similarity">
    <text evidence="1 4">Belongs to the type-B carboxylesterase/lipase family.</text>
</comment>
<dbReference type="PROSITE" id="PS00122">
    <property type="entry name" value="CARBOXYLESTERASE_B_1"/>
    <property type="match status" value="1"/>
</dbReference>
<dbReference type="CDD" id="cd00312">
    <property type="entry name" value="Esterase_lipase"/>
    <property type="match status" value="1"/>
</dbReference>
<dbReference type="InterPro" id="IPR019826">
    <property type="entry name" value="Carboxylesterase_B_AS"/>
</dbReference>
<keyword evidence="2 4" id="KW-0378">Hydrolase</keyword>
<dbReference type="GeneTree" id="ENSGT00940000155200"/>
<accession>A0A8C5MYM8</accession>
<organism evidence="6 7">
    <name type="scientific">Leptobrachium leishanense</name>
    <name type="common">Leishan spiny toad</name>
    <dbReference type="NCBI Taxonomy" id="445787"/>
    <lineage>
        <taxon>Eukaryota</taxon>
        <taxon>Metazoa</taxon>
        <taxon>Chordata</taxon>
        <taxon>Craniata</taxon>
        <taxon>Vertebrata</taxon>
        <taxon>Euteleostomi</taxon>
        <taxon>Amphibia</taxon>
        <taxon>Batrachia</taxon>
        <taxon>Anura</taxon>
        <taxon>Pelobatoidea</taxon>
        <taxon>Megophryidae</taxon>
        <taxon>Leptobrachium</taxon>
    </lineage>
</organism>
<evidence type="ECO:0000256" key="3">
    <source>
        <dbReference type="ARBA" id="ARBA00023157"/>
    </source>
</evidence>
<feature type="chain" id="PRO_5034930939" description="Carboxylic ester hydrolase" evidence="4">
    <location>
        <begin position="20"/>
        <end position="558"/>
    </location>
</feature>
<dbReference type="InterPro" id="IPR019819">
    <property type="entry name" value="Carboxylesterase_B_CS"/>
</dbReference>
<dbReference type="PANTHER" id="PTHR11559">
    <property type="entry name" value="CARBOXYLESTERASE"/>
    <property type="match status" value="1"/>
</dbReference>
<keyword evidence="4" id="KW-0732">Signal</keyword>
<dbReference type="InterPro" id="IPR050309">
    <property type="entry name" value="Type-B_Carboxylest/Lipase"/>
</dbReference>
<evidence type="ECO:0000256" key="1">
    <source>
        <dbReference type="ARBA" id="ARBA00005964"/>
    </source>
</evidence>
<dbReference type="GO" id="GO:0016787">
    <property type="term" value="F:hydrolase activity"/>
    <property type="evidence" value="ECO:0007669"/>
    <property type="project" value="UniProtKB-KW"/>
</dbReference>
<sequence>MASLVRMLLLCCLAWSVRGTDEDPQGEDNSRPLLSTKYGKLLGKTSGARGTDRRVHGFLGIPFAKPPVGELRFAPPQPPVPWSSVRDASNYRAMCLQNKASMESLEEYFKEAFKLPPISEDCLTLDVYTPADRGQNAKLPVMVSIHGGGLAAGGGFTTDGSAFCAYDDVVLVVIQYRLGVLGFFSTGDEKAPGNYGFLDQVAALRWVQENIEDFGGDPQSVTIFGASAGGASVATHVVSPLSKGLFHKAIAESGTAIKPSFMGTPEQIQSALNMTAKVSGCDTAKLFECLKEKTEEEMTSIVVAMTFLQFPATVDGLFLPKPPEEILSSREINNVSLLIGVTEQEFGWIIPSIMNITGLIDGMDKAVVESYLRALPYWHNAPSAVSFMMEEYFGDTSDPLEIRNKFLDFCGDVVFVVPALKTARYHRDAGFPVYFYEFQHRPSVFKDTKPDFVKADHGDQLLFVTGGPFQNMFLGNFTDEEKELSKTVMKYWANFARNGDPNGPGLAKWPQHAEDEDYLQINLKQKASQRLIHKRFVFWTKSFPEKMQKISEGSHTEL</sequence>
<dbReference type="PROSITE" id="PS00941">
    <property type="entry name" value="CARBOXYLESTERASE_B_2"/>
    <property type="match status" value="1"/>
</dbReference>
<proteinExistence type="inferred from homology"/>
<name>A0A8C5MYM8_9ANUR</name>
<keyword evidence="7" id="KW-1185">Reference proteome</keyword>
<dbReference type="Pfam" id="PF00135">
    <property type="entry name" value="COesterase"/>
    <property type="match status" value="1"/>
</dbReference>
<evidence type="ECO:0000313" key="6">
    <source>
        <dbReference type="Ensembl" id="ENSLLEP00000021635.1"/>
    </source>
</evidence>
<dbReference type="FunFam" id="3.40.50.1820:FF:000011">
    <property type="entry name" value="Carboxylic ester hydrolase"/>
    <property type="match status" value="1"/>
</dbReference>
<protein>
    <recommendedName>
        <fullName evidence="4">Carboxylic ester hydrolase</fullName>
        <ecNumber evidence="4">3.1.1.-</ecNumber>
    </recommendedName>
</protein>
<dbReference type="InterPro" id="IPR029058">
    <property type="entry name" value="AB_hydrolase_fold"/>
</dbReference>
<reference evidence="6" key="1">
    <citation type="submission" date="2025-08" db="UniProtKB">
        <authorList>
            <consortium name="Ensembl"/>
        </authorList>
    </citation>
    <scope>IDENTIFICATION</scope>
</reference>
<dbReference type="Ensembl" id="ENSLLET00000022470.1">
    <property type="protein sequence ID" value="ENSLLEP00000021635.1"/>
    <property type="gene ID" value="ENSLLEG00000013652.1"/>
</dbReference>
<feature type="signal peptide" evidence="4">
    <location>
        <begin position="1"/>
        <end position="19"/>
    </location>
</feature>
<dbReference type="Gene3D" id="3.40.50.1820">
    <property type="entry name" value="alpha/beta hydrolase"/>
    <property type="match status" value="1"/>
</dbReference>
<dbReference type="Proteomes" id="UP000694569">
    <property type="component" value="Unplaced"/>
</dbReference>
<dbReference type="EC" id="3.1.1.-" evidence="4"/>
<evidence type="ECO:0000256" key="2">
    <source>
        <dbReference type="ARBA" id="ARBA00022801"/>
    </source>
</evidence>
<evidence type="ECO:0000313" key="7">
    <source>
        <dbReference type="Proteomes" id="UP000694569"/>
    </source>
</evidence>
<feature type="domain" description="Carboxylesterase type B" evidence="5">
    <location>
        <begin position="32"/>
        <end position="539"/>
    </location>
</feature>
<evidence type="ECO:0000256" key="4">
    <source>
        <dbReference type="RuleBase" id="RU361235"/>
    </source>
</evidence>
<reference evidence="6" key="2">
    <citation type="submission" date="2025-09" db="UniProtKB">
        <authorList>
            <consortium name="Ensembl"/>
        </authorList>
    </citation>
    <scope>IDENTIFICATION</scope>
</reference>